<evidence type="ECO:0000313" key="1">
    <source>
        <dbReference type="Proteomes" id="UP000887579"/>
    </source>
</evidence>
<sequence>MHELKVKEPPYHIFFLFLGCVACLFLIQPYLFEEILSSIFHGNDSIIISSTIFPRNLSIDIGILIIVDEKINLNDYWQALASIECYAGIHGYGFKIVKINDYWRSQCNNKNIQFLRHCIASKLLKTHEWTLFLSPETGIVNPDRLIEEFIVDENADIIFYDRLLNWEISSDSFLARNSTFATQFLMKFAQLENELSTTFHWLFLQEFYLSTSFLQLSPSDCWSILSTSKSDDDYQVFKACCRQILGERHKFCIGSNCIHLIPKGKAWIRDVTITDSTWSLENDFMFYGWRESYRIPTVEENGAWTRASRRLLYSSWYSPLASMIFDQESCKNGTFLWKWHQSLLISNNELNEILDNVLEKSQSDFLKSLSSIPNFL</sequence>
<evidence type="ECO:0000313" key="2">
    <source>
        <dbReference type="WBParaSite" id="ES5_v2.g506.t1"/>
    </source>
</evidence>
<dbReference type="Proteomes" id="UP000887579">
    <property type="component" value="Unplaced"/>
</dbReference>
<dbReference type="WBParaSite" id="ES5_v2.g506.t1">
    <property type="protein sequence ID" value="ES5_v2.g506.t1"/>
    <property type="gene ID" value="ES5_v2.g506"/>
</dbReference>
<proteinExistence type="predicted"/>
<organism evidence="1 2">
    <name type="scientific">Panagrolaimus sp. ES5</name>
    <dbReference type="NCBI Taxonomy" id="591445"/>
    <lineage>
        <taxon>Eukaryota</taxon>
        <taxon>Metazoa</taxon>
        <taxon>Ecdysozoa</taxon>
        <taxon>Nematoda</taxon>
        <taxon>Chromadorea</taxon>
        <taxon>Rhabditida</taxon>
        <taxon>Tylenchina</taxon>
        <taxon>Panagrolaimomorpha</taxon>
        <taxon>Panagrolaimoidea</taxon>
        <taxon>Panagrolaimidae</taxon>
        <taxon>Panagrolaimus</taxon>
    </lineage>
</organism>
<accession>A0AC34GNR7</accession>
<reference evidence="2" key="1">
    <citation type="submission" date="2022-11" db="UniProtKB">
        <authorList>
            <consortium name="WormBaseParasite"/>
        </authorList>
    </citation>
    <scope>IDENTIFICATION</scope>
</reference>
<name>A0AC34GNR7_9BILA</name>
<protein>
    <submittedName>
        <fullName evidence="2">Uncharacterized protein</fullName>
    </submittedName>
</protein>